<reference evidence="1 2" key="1">
    <citation type="submission" date="2017-01" db="EMBL/GenBank/DDBJ databases">
        <title>Bacillus cereus isolates.</title>
        <authorList>
            <person name="Beno S.M."/>
        </authorList>
    </citation>
    <scope>NUCLEOTIDE SEQUENCE [LARGE SCALE GENOMIC DNA]</scope>
    <source>
        <strain evidence="1 2">FSL W7-1108</strain>
    </source>
</reference>
<name>A0A1S9SUT4_BACMY</name>
<dbReference type="AlphaFoldDB" id="A0A1S9SUT4"/>
<evidence type="ECO:0000313" key="2">
    <source>
        <dbReference type="Proteomes" id="UP000190696"/>
    </source>
</evidence>
<evidence type="ECO:0000313" key="1">
    <source>
        <dbReference type="EMBL" id="OOR01139.1"/>
    </source>
</evidence>
<dbReference type="Proteomes" id="UP000190696">
    <property type="component" value="Unassembled WGS sequence"/>
</dbReference>
<comment type="caution">
    <text evidence="1">The sequence shown here is derived from an EMBL/GenBank/DDBJ whole genome shotgun (WGS) entry which is preliminary data.</text>
</comment>
<proteinExistence type="predicted"/>
<protein>
    <submittedName>
        <fullName evidence="1">Uncharacterized protein</fullName>
    </submittedName>
</protein>
<gene>
    <name evidence="1" type="ORF">BW900_31095</name>
</gene>
<accession>A0A1S9SUT4</accession>
<organism evidence="1 2">
    <name type="scientific">Bacillus mycoides</name>
    <dbReference type="NCBI Taxonomy" id="1405"/>
    <lineage>
        <taxon>Bacteria</taxon>
        <taxon>Bacillati</taxon>
        <taxon>Bacillota</taxon>
        <taxon>Bacilli</taxon>
        <taxon>Bacillales</taxon>
        <taxon>Bacillaceae</taxon>
        <taxon>Bacillus</taxon>
        <taxon>Bacillus cereus group</taxon>
    </lineage>
</organism>
<sequence length="132" mass="15365">MGVACNLNCGHCSYNQNVFLGIGFRYINLSLILEWYEEEEGRQYISEFINNKETSFECYDGLYVCQKCCYLLNKVHLHMKSGTQSYTNIHTCPRCNTQMPSKPLIDINQSEVLDCPDCGQKKLKVSFYMDWD</sequence>
<dbReference type="EMBL" id="MUAI01000108">
    <property type="protein sequence ID" value="OOR01139.1"/>
    <property type="molecule type" value="Genomic_DNA"/>
</dbReference>